<evidence type="ECO:0000256" key="11">
    <source>
        <dbReference type="ARBA" id="ARBA00023225"/>
    </source>
</evidence>
<dbReference type="GO" id="GO:0044781">
    <property type="term" value="P:bacterial-type flagellum organization"/>
    <property type="evidence" value="ECO:0007669"/>
    <property type="project" value="UniProtKB-UniRule"/>
</dbReference>
<dbReference type="Gene3D" id="1.20.120.1380">
    <property type="entry name" value="Flagellar FlhF biosynthesis protein, N domain"/>
    <property type="match status" value="1"/>
</dbReference>
<evidence type="ECO:0000313" key="17">
    <source>
        <dbReference type="EMBL" id="MDG4474863.1"/>
    </source>
</evidence>
<dbReference type="Proteomes" id="UP001154240">
    <property type="component" value="Unassembled WGS sequence"/>
</dbReference>
<evidence type="ECO:0000256" key="9">
    <source>
        <dbReference type="ARBA" id="ARBA00023134"/>
    </source>
</evidence>
<keyword evidence="6" id="KW-0547">Nucleotide-binding</keyword>
<keyword evidence="10" id="KW-0472">Membrane</keyword>
<evidence type="ECO:0000256" key="7">
    <source>
        <dbReference type="ARBA" id="ARBA00022795"/>
    </source>
</evidence>
<sequence>MRIKRFEASDTSSAMAMVKEELGEDAVILSTRNLPGKSGSARGGPRIEVVAAMEYDPEPEITLPPPGSDTKEGRLPKTVGYGYHSVRQAPAKNTAGRVAPQQTPPQPGFDRKLSAELSARTLPSNSGEKGTKAAKVQFEANDLRLRFANFLRRQYCAKEELDGHSLSGHSSGQAAQKGGRPDPKQVAQWRDKIIDQLQITPLAIGITKAPTVVALIGPTGVGKTTTAAKIAAWYSIHEGMKVALLSMDCYRIGATDQLRTYAKIMRLPCEIALRKRDLQTALLRHQDKDLIIIDTAGKSPYDPNHIRELGEWFSLKNGIDPYLVLSATSKKEDLQQILSSYEPLRVKGLILSKLDETRAYASLCQLLAGAALPISCLCTGQRVPEDFLLASREFLQTLFGQGWQAAAGELATEAQCRWTQ</sequence>
<dbReference type="SMART" id="SM00382">
    <property type="entry name" value="AAA"/>
    <property type="match status" value="1"/>
</dbReference>
<dbReference type="GO" id="GO:0003924">
    <property type="term" value="F:GTPase activity"/>
    <property type="evidence" value="ECO:0007669"/>
    <property type="project" value="UniProtKB-UniRule"/>
</dbReference>
<dbReference type="InterPro" id="IPR020006">
    <property type="entry name" value="FlhF"/>
</dbReference>
<protein>
    <recommendedName>
        <fullName evidence="3 13">Flagellar biosynthesis protein FlhF</fullName>
    </recommendedName>
</protein>
<dbReference type="EMBL" id="JAPHEH010000001">
    <property type="protein sequence ID" value="MDG4474863.1"/>
    <property type="molecule type" value="Genomic_DNA"/>
</dbReference>
<dbReference type="GO" id="GO:0005525">
    <property type="term" value="F:GTP binding"/>
    <property type="evidence" value="ECO:0007669"/>
    <property type="project" value="UniProtKB-UniRule"/>
</dbReference>
<evidence type="ECO:0000256" key="8">
    <source>
        <dbReference type="ARBA" id="ARBA00022927"/>
    </source>
</evidence>
<dbReference type="SMART" id="SM00962">
    <property type="entry name" value="SRP54"/>
    <property type="match status" value="1"/>
</dbReference>
<dbReference type="InterPro" id="IPR047040">
    <property type="entry name" value="FlhF__GTPase_dom"/>
</dbReference>
<dbReference type="GO" id="GO:0006614">
    <property type="term" value="P:SRP-dependent cotranslational protein targeting to membrane"/>
    <property type="evidence" value="ECO:0007669"/>
    <property type="project" value="UniProtKB-UniRule"/>
</dbReference>
<dbReference type="GO" id="GO:0015031">
    <property type="term" value="P:protein transport"/>
    <property type="evidence" value="ECO:0007669"/>
    <property type="project" value="UniProtKB-KW"/>
</dbReference>
<keyword evidence="5" id="KW-1003">Cell membrane</keyword>
<dbReference type="InterPro" id="IPR000897">
    <property type="entry name" value="SRP54_GTPase_dom"/>
</dbReference>
<accession>A0A9X4RL97</accession>
<keyword evidence="7" id="KW-1005">Bacterial flagellum biogenesis</keyword>
<keyword evidence="17" id="KW-0969">Cilium</keyword>
<dbReference type="InterPro" id="IPR003593">
    <property type="entry name" value="AAA+_ATPase"/>
</dbReference>
<name>A0A9X4RL97_9BACT</name>
<keyword evidence="8" id="KW-0653">Protein transport</keyword>
<organism evidence="17 18">
    <name type="scientific">Thiovibrio frasassiensis</name>
    <dbReference type="NCBI Taxonomy" id="2984131"/>
    <lineage>
        <taxon>Bacteria</taxon>
        <taxon>Pseudomonadati</taxon>
        <taxon>Thermodesulfobacteriota</taxon>
        <taxon>Desulfobulbia</taxon>
        <taxon>Desulfobulbales</taxon>
        <taxon>Thiovibrionaceae</taxon>
        <taxon>Thiovibrio</taxon>
    </lineage>
</organism>
<comment type="similarity">
    <text evidence="2">Belongs to the GTP-binding SRP family.</text>
</comment>
<evidence type="ECO:0000256" key="2">
    <source>
        <dbReference type="ARBA" id="ARBA00008531"/>
    </source>
</evidence>
<comment type="subcellular location">
    <subcellularLocation>
        <location evidence="1">Cell membrane</location>
        <topology evidence="1">Peripheral membrane protein</topology>
        <orientation evidence="1">Cytoplasmic side</orientation>
    </subcellularLocation>
</comment>
<evidence type="ECO:0000256" key="12">
    <source>
        <dbReference type="ARBA" id="ARBA00025337"/>
    </source>
</evidence>
<feature type="domain" description="AAA+ ATPase" evidence="15">
    <location>
        <begin position="209"/>
        <end position="400"/>
    </location>
</feature>
<dbReference type="NCBIfam" id="TIGR03499">
    <property type="entry name" value="FlhF"/>
    <property type="match status" value="1"/>
</dbReference>
<keyword evidence="9" id="KW-0342">GTP-binding</keyword>
<dbReference type="RefSeq" id="WP_307631843.1">
    <property type="nucleotide sequence ID" value="NZ_JAPHEH010000001.1"/>
</dbReference>
<evidence type="ECO:0000256" key="3">
    <source>
        <dbReference type="ARBA" id="ARBA00014919"/>
    </source>
</evidence>
<evidence type="ECO:0000259" key="15">
    <source>
        <dbReference type="SMART" id="SM00382"/>
    </source>
</evidence>
<reference evidence="17" key="2">
    <citation type="submission" date="2022-10" db="EMBL/GenBank/DDBJ databases">
        <authorList>
            <person name="Aronson H.S."/>
        </authorList>
    </citation>
    <scope>NUCLEOTIDE SEQUENCE</scope>
    <source>
        <strain evidence="17">RS19-109</strain>
    </source>
</reference>
<comment type="caution">
    <text evidence="17">The sequence shown here is derived from an EMBL/GenBank/DDBJ whole genome shotgun (WGS) entry which is preliminary data.</text>
</comment>
<feature type="region of interest" description="Disordered" evidence="14">
    <location>
        <begin position="161"/>
        <end position="186"/>
    </location>
</feature>
<dbReference type="SUPFAM" id="SSF52540">
    <property type="entry name" value="P-loop containing nucleoside triphosphate hydrolases"/>
    <property type="match status" value="1"/>
</dbReference>
<evidence type="ECO:0000256" key="13">
    <source>
        <dbReference type="NCBIfam" id="TIGR03499"/>
    </source>
</evidence>
<dbReference type="GO" id="GO:0005047">
    <property type="term" value="F:signal recognition particle binding"/>
    <property type="evidence" value="ECO:0007669"/>
    <property type="project" value="TreeGrafter"/>
</dbReference>
<keyword evidence="17" id="KW-0282">Flagellum</keyword>
<feature type="domain" description="SRP54-type proteins GTP-binding" evidence="16">
    <location>
        <begin position="210"/>
        <end position="400"/>
    </location>
</feature>
<keyword evidence="4" id="KW-0813">Transport</keyword>
<evidence type="ECO:0000259" key="16">
    <source>
        <dbReference type="SMART" id="SM00962"/>
    </source>
</evidence>
<dbReference type="PANTHER" id="PTHR43134">
    <property type="entry name" value="SIGNAL RECOGNITION PARTICLE RECEPTOR SUBUNIT ALPHA"/>
    <property type="match status" value="1"/>
</dbReference>
<dbReference type="FunFam" id="3.40.50.300:FF:000695">
    <property type="entry name" value="Flagellar biosynthesis regulator FlhF"/>
    <property type="match status" value="1"/>
</dbReference>
<dbReference type="CDD" id="cd17873">
    <property type="entry name" value="FlhF"/>
    <property type="match status" value="1"/>
</dbReference>
<evidence type="ECO:0000256" key="4">
    <source>
        <dbReference type="ARBA" id="ARBA00022448"/>
    </source>
</evidence>
<keyword evidence="17" id="KW-0966">Cell projection</keyword>
<feature type="region of interest" description="Disordered" evidence="14">
    <location>
        <begin position="92"/>
        <end position="111"/>
    </location>
</feature>
<proteinExistence type="inferred from homology"/>
<dbReference type="InterPro" id="IPR027417">
    <property type="entry name" value="P-loop_NTPase"/>
</dbReference>
<dbReference type="Gene3D" id="3.40.50.300">
    <property type="entry name" value="P-loop containing nucleotide triphosphate hydrolases"/>
    <property type="match status" value="1"/>
</dbReference>
<evidence type="ECO:0000256" key="10">
    <source>
        <dbReference type="ARBA" id="ARBA00023136"/>
    </source>
</evidence>
<gene>
    <name evidence="17" type="primary">flhF</name>
    <name evidence="17" type="ORF">OLX77_01645</name>
</gene>
<evidence type="ECO:0000313" key="18">
    <source>
        <dbReference type="Proteomes" id="UP001154240"/>
    </source>
</evidence>
<reference evidence="17" key="1">
    <citation type="journal article" date="2022" name="bioRxiv">
        <title>Thiovibrio frasassiensisgen. nov., sp. nov., an autotrophic, elemental sulfur disproportionating bacterium isolated from sulfidic karst sediment, and proposal of Thiovibrionaceae fam. nov.</title>
        <authorList>
            <person name="Aronson H."/>
            <person name="Thomas C."/>
            <person name="Bhattacharyya M."/>
            <person name="Eckstein S."/>
            <person name="Jensen S."/>
            <person name="Barco R."/>
            <person name="Macalady J."/>
            <person name="Amend J."/>
        </authorList>
    </citation>
    <scope>NUCLEOTIDE SEQUENCE</scope>
    <source>
        <strain evidence="17">RS19-109</strain>
    </source>
</reference>
<evidence type="ECO:0000256" key="14">
    <source>
        <dbReference type="SAM" id="MobiDB-lite"/>
    </source>
</evidence>
<evidence type="ECO:0000256" key="6">
    <source>
        <dbReference type="ARBA" id="ARBA00022741"/>
    </source>
</evidence>
<keyword evidence="18" id="KW-1185">Reference proteome</keyword>
<dbReference type="PANTHER" id="PTHR43134:SF3">
    <property type="entry name" value="FLAGELLAR BIOSYNTHESIS PROTEIN FLHF"/>
    <property type="match status" value="1"/>
</dbReference>
<dbReference type="Pfam" id="PF00448">
    <property type="entry name" value="SRP54"/>
    <property type="match status" value="1"/>
</dbReference>
<dbReference type="GO" id="GO:0005886">
    <property type="term" value="C:plasma membrane"/>
    <property type="evidence" value="ECO:0007669"/>
    <property type="project" value="UniProtKB-SubCell"/>
</dbReference>
<dbReference type="AlphaFoldDB" id="A0A9X4RL97"/>
<comment type="function">
    <text evidence="12">Necessary for flagellar biosynthesis. May be involved in translocation of the flagellum.</text>
</comment>
<evidence type="ECO:0000256" key="1">
    <source>
        <dbReference type="ARBA" id="ARBA00004413"/>
    </source>
</evidence>
<keyword evidence="11" id="KW-1006">Bacterial flagellum protein export</keyword>
<evidence type="ECO:0000256" key="5">
    <source>
        <dbReference type="ARBA" id="ARBA00022475"/>
    </source>
</evidence>